<proteinExistence type="inferred from homology"/>
<dbReference type="PANTHER" id="PTHR47992">
    <property type="entry name" value="PROTEIN PHOSPHATASE"/>
    <property type="match status" value="1"/>
</dbReference>
<evidence type="ECO:0000256" key="4">
    <source>
        <dbReference type="ARBA" id="ARBA00013081"/>
    </source>
</evidence>
<dbReference type="eggNOG" id="KOG0698">
    <property type="taxonomic scope" value="Eukaryota"/>
</dbReference>
<dbReference type="SUPFAM" id="SSF47954">
    <property type="entry name" value="Cyclin-like"/>
    <property type="match status" value="3"/>
</dbReference>
<evidence type="ECO:0000256" key="15">
    <source>
        <dbReference type="RuleBase" id="RU000383"/>
    </source>
</evidence>
<comment type="similarity">
    <text evidence="15">Belongs to the cyclin family.</text>
</comment>
<evidence type="ECO:0000256" key="2">
    <source>
        <dbReference type="ARBA" id="ARBA00001946"/>
    </source>
</evidence>
<dbReference type="SMART" id="SM00385">
    <property type="entry name" value="CYCLIN"/>
    <property type="match status" value="3"/>
</dbReference>
<evidence type="ECO:0000313" key="18">
    <source>
        <dbReference type="EnsemblPlants" id="LPERR02G18970.1"/>
    </source>
</evidence>
<dbReference type="InterPro" id="IPR036457">
    <property type="entry name" value="PPM-type-like_dom_sf"/>
</dbReference>
<dbReference type="SMART" id="SM00332">
    <property type="entry name" value="PP2Cc"/>
    <property type="match status" value="1"/>
</dbReference>
<dbReference type="EC" id="3.1.3.16" evidence="4"/>
<keyword evidence="6" id="KW-0479">Metal-binding</keyword>
<dbReference type="SMART" id="SM01332">
    <property type="entry name" value="Cyclin_C"/>
    <property type="match status" value="1"/>
</dbReference>
<dbReference type="Gene3D" id="3.60.40.10">
    <property type="entry name" value="PPM-type phosphatase domain"/>
    <property type="match status" value="1"/>
</dbReference>
<keyword evidence="9 16" id="KW-0904">Protein phosphatase</keyword>
<evidence type="ECO:0000256" key="9">
    <source>
        <dbReference type="ARBA" id="ARBA00022912"/>
    </source>
</evidence>
<protein>
    <recommendedName>
        <fullName evidence="4">protein-serine/threonine phosphatase</fullName>
        <ecNumber evidence="4">3.1.3.16</ecNumber>
    </recommendedName>
</protein>
<reference evidence="19" key="2">
    <citation type="submission" date="2013-12" db="EMBL/GenBank/DDBJ databases">
        <authorList>
            <person name="Yu Y."/>
            <person name="Lee S."/>
            <person name="de Baynast K."/>
            <person name="Wissotski M."/>
            <person name="Liu L."/>
            <person name="Talag J."/>
            <person name="Goicoechea J."/>
            <person name="Angelova A."/>
            <person name="Jetty R."/>
            <person name="Kudrna D."/>
            <person name="Golser W."/>
            <person name="Rivera L."/>
            <person name="Zhang J."/>
            <person name="Wing R."/>
        </authorList>
    </citation>
    <scope>NUCLEOTIDE SEQUENCE</scope>
</reference>
<dbReference type="Pfam" id="PF02984">
    <property type="entry name" value="Cyclin_C"/>
    <property type="match status" value="1"/>
</dbReference>
<comment type="cofactor">
    <cofactor evidence="2">
        <name>Mg(2+)</name>
        <dbReference type="ChEBI" id="CHEBI:18420"/>
    </cofactor>
</comment>
<dbReference type="InterPro" id="IPR013763">
    <property type="entry name" value="Cyclin-like_dom"/>
</dbReference>
<evidence type="ECO:0000256" key="5">
    <source>
        <dbReference type="ARBA" id="ARBA00022618"/>
    </source>
</evidence>
<comment type="catalytic activity">
    <reaction evidence="13">
        <text>O-phospho-L-seryl-[protein] + H2O = L-seryl-[protein] + phosphate</text>
        <dbReference type="Rhea" id="RHEA:20629"/>
        <dbReference type="Rhea" id="RHEA-COMP:9863"/>
        <dbReference type="Rhea" id="RHEA-COMP:11604"/>
        <dbReference type="ChEBI" id="CHEBI:15377"/>
        <dbReference type="ChEBI" id="CHEBI:29999"/>
        <dbReference type="ChEBI" id="CHEBI:43474"/>
        <dbReference type="ChEBI" id="CHEBI:83421"/>
        <dbReference type="EC" id="3.1.3.16"/>
    </reaction>
</comment>
<dbReference type="InterPro" id="IPR048258">
    <property type="entry name" value="Cyclins_cyclin-box"/>
</dbReference>
<evidence type="ECO:0000256" key="16">
    <source>
        <dbReference type="RuleBase" id="RU003465"/>
    </source>
</evidence>
<dbReference type="InterPro" id="IPR036915">
    <property type="entry name" value="Cyclin-like_sf"/>
</dbReference>
<dbReference type="PROSITE" id="PS51746">
    <property type="entry name" value="PPM_2"/>
    <property type="match status" value="1"/>
</dbReference>
<dbReference type="InterPro" id="IPR015655">
    <property type="entry name" value="PP2C"/>
</dbReference>
<dbReference type="GO" id="GO:0051301">
    <property type="term" value="P:cell division"/>
    <property type="evidence" value="ECO:0007669"/>
    <property type="project" value="UniProtKB-KW"/>
</dbReference>
<evidence type="ECO:0000256" key="8">
    <source>
        <dbReference type="ARBA" id="ARBA00022842"/>
    </source>
</evidence>
<dbReference type="GO" id="GO:0046872">
    <property type="term" value="F:metal ion binding"/>
    <property type="evidence" value="ECO:0007669"/>
    <property type="project" value="UniProtKB-KW"/>
</dbReference>
<feature type="domain" description="PPM-type phosphatase" evidence="17">
    <location>
        <begin position="245"/>
        <end position="609"/>
    </location>
</feature>
<evidence type="ECO:0000256" key="14">
    <source>
        <dbReference type="ARBA" id="ARBA00048336"/>
    </source>
</evidence>
<keyword evidence="19" id="KW-1185">Reference proteome</keyword>
<dbReference type="AlphaFoldDB" id="A0A0D9VI08"/>
<dbReference type="Pfam" id="PF00134">
    <property type="entry name" value="Cyclin_N"/>
    <property type="match status" value="2"/>
</dbReference>
<evidence type="ECO:0000259" key="17">
    <source>
        <dbReference type="PROSITE" id="PS51746"/>
    </source>
</evidence>
<dbReference type="EnsemblPlants" id="LPERR02G18970.1">
    <property type="protein sequence ID" value="LPERR02G18970.1"/>
    <property type="gene ID" value="LPERR02G18970"/>
</dbReference>
<sequence>MDVMMQPYVADLLAEASMFGVTMAGQMDADSYLRAIGVLPPLAPEFYGGGCFYGDLPATCDFYAPVQEPVPAPPKETRPQLCAPYDDDIEATLRVMEENTKERPSTKFLEDTQGGRMTPEVRAWMVDFMDRFSRCYDLAAGTVHRAVYYLDRYLSVTPESDDEMQLRLVAATVASTEANGGIVSVGGGANEHYNPHDDLYLCLFLQQDSVHRKETPAMGASPSHPSSTYAVTSKLTNEGENHRIKYASSTMQGLRPDMQDALAVELDLDATTSFFGVYDGHGGAEVAMYCAKRFHTMLLEDKDYLNNLPSAITSVCSRLDGDLQRSNEWRESLYRNSDGKCIQFLPNLWCSEGPYVAPLQEGSTACVVIIRGDQIIVGNVGDSRCVLLKNGETIALSRDHKPAILSERERIERAGGKVSRDKIPVRGLFGKIIGQQWGPYRIQGSLALSRAIGDFAFKKNGSMSPSQQMVTCIPDIRVETITDDTEFLVIASDGIWDRMSNNNVVSCAKKYGSEKPNQLRARRPDHGGFDHGPYQTPAPSFDPFPGALPPFTPRTPDAYGEGGFHGDLQAAVPVPVPAEEITNSNNSATTRPHLCAPYDDDIEATLRIMEKNTNERPSTNFLEDTQGGQVTAEQHASLIKFMGRFSRRYKLAAGTVHRAANYMDRYLSVVKHESNDDERRLRLVAATAVFLAAKYEDQDTLNKLDTSEVAECCGYDRDDTECNRMVLATESKILTALDYNLSGPTVYTFVEHFTRYYDDESEEDQMVQTVAHRLADVSLRVYGFHRYLPSVVAAASIFLARMQVLGEPWSKDVAELTGYKAIELRGCVCEMYNILPNPRFAMDEEYFLEDT</sequence>
<dbReference type="PROSITE" id="PS01032">
    <property type="entry name" value="PPM_1"/>
    <property type="match status" value="1"/>
</dbReference>
<dbReference type="InterPro" id="IPR006671">
    <property type="entry name" value="Cyclin_N"/>
</dbReference>
<comment type="catalytic activity">
    <reaction evidence="14">
        <text>O-phospho-L-threonyl-[protein] + H2O = L-threonyl-[protein] + phosphate</text>
        <dbReference type="Rhea" id="RHEA:47004"/>
        <dbReference type="Rhea" id="RHEA-COMP:11060"/>
        <dbReference type="Rhea" id="RHEA-COMP:11605"/>
        <dbReference type="ChEBI" id="CHEBI:15377"/>
        <dbReference type="ChEBI" id="CHEBI:30013"/>
        <dbReference type="ChEBI" id="CHEBI:43474"/>
        <dbReference type="ChEBI" id="CHEBI:61977"/>
        <dbReference type="EC" id="3.1.3.16"/>
    </reaction>
</comment>
<dbReference type="CDD" id="cd00143">
    <property type="entry name" value="PP2Cc"/>
    <property type="match status" value="1"/>
</dbReference>
<evidence type="ECO:0000256" key="7">
    <source>
        <dbReference type="ARBA" id="ARBA00022801"/>
    </source>
</evidence>
<dbReference type="Proteomes" id="UP000032180">
    <property type="component" value="Chromosome 2"/>
</dbReference>
<comment type="similarity">
    <text evidence="3 16">Belongs to the PP2C family.</text>
</comment>
<organism evidence="18 19">
    <name type="scientific">Leersia perrieri</name>
    <dbReference type="NCBI Taxonomy" id="77586"/>
    <lineage>
        <taxon>Eukaryota</taxon>
        <taxon>Viridiplantae</taxon>
        <taxon>Streptophyta</taxon>
        <taxon>Embryophyta</taxon>
        <taxon>Tracheophyta</taxon>
        <taxon>Spermatophyta</taxon>
        <taxon>Magnoliopsida</taxon>
        <taxon>Liliopsida</taxon>
        <taxon>Poales</taxon>
        <taxon>Poaceae</taxon>
        <taxon>BOP clade</taxon>
        <taxon>Oryzoideae</taxon>
        <taxon>Oryzeae</taxon>
        <taxon>Oryzinae</taxon>
        <taxon>Leersia</taxon>
    </lineage>
</organism>
<evidence type="ECO:0000256" key="13">
    <source>
        <dbReference type="ARBA" id="ARBA00047761"/>
    </source>
</evidence>
<dbReference type="Gramene" id="LPERR02G18970.1">
    <property type="protein sequence ID" value="LPERR02G18970.1"/>
    <property type="gene ID" value="LPERR02G18970"/>
</dbReference>
<dbReference type="eggNOG" id="KOG0654">
    <property type="taxonomic scope" value="Eukaryota"/>
</dbReference>
<dbReference type="HOGENOM" id="CLU_335373_0_0_1"/>
<dbReference type="Gene3D" id="1.10.472.10">
    <property type="entry name" value="Cyclin-like"/>
    <property type="match status" value="3"/>
</dbReference>
<dbReference type="STRING" id="77586.A0A0D9VI08"/>
<keyword evidence="7 16" id="KW-0378">Hydrolase</keyword>
<dbReference type="InterPro" id="IPR000222">
    <property type="entry name" value="PP2C_BS"/>
</dbReference>
<keyword evidence="10 15" id="KW-0195">Cyclin</keyword>
<keyword evidence="8" id="KW-0460">Magnesium</keyword>
<dbReference type="InterPro" id="IPR004367">
    <property type="entry name" value="Cyclin_C-dom"/>
</dbReference>
<dbReference type="GO" id="GO:0004722">
    <property type="term" value="F:protein serine/threonine phosphatase activity"/>
    <property type="evidence" value="ECO:0007669"/>
    <property type="project" value="UniProtKB-EC"/>
</dbReference>
<evidence type="ECO:0000256" key="6">
    <source>
        <dbReference type="ARBA" id="ARBA00022723"/>
    </source>
</evidence>
<dbReference type="Pfam" id="PF00481">
    <property type="entry name" value="PP2C"/>
    <property type="match status" value="1"/>
</dbReference>
<dbReference type="PROSITE" id="PS00292">
    <property type="entry name" value="CYCLINS"/>
    <property type="match status" value="1"/>
</dbReference>
<keyword evidence="12" id="KW-0131">Cell cycle</keyword>
<keyword evidence="11" id="KW-0464">Manganese</keyword>
<evidence type="ECO:0000256" key="1">
    <source>
        <dbReference type="ARBA" id="ARBA00001936"/>
    </source>
</evidence>
<accession>A0A0D9VI08</accession>
<reference evidence="18 19" key="1">
    <citation type="submission" date="2012-08" db="EMBL/GenBank/DDBJ databases">
        <title>Oryza genome evolution.</title>
        <authorList>
            <person name="Wing R.A."/>
        </authorList>
    </citation>
    <scope>NUCLEOTIDE SEQUENCE</scope>
</reference>
<name>A0A0D9VI08_9ORYZ</name>
<evidence type="ECO:0000313" key="19">
    <source>
        <dbReference type="Proteomes" id="UP000032180"/>
    </source>
</evidence>
<evidence type="ECO:0000256" key="11">
    <source>
        <dbReference type="ARBA" id="ARBA00023211"/>
    </source>
</evidence>
<dbReference type="SUPFAM" id="SSF81606">
    <property type="entry name" value="PP2C-like"/>
    <property type="match status" value="1"/>
</dbReference>
<dbReference type="InterPro" id="IPR001932">
    <property type="entry name" value="PPM-type_phosphatase-like_dom"/>
</dbReference>
<evidence type="ECO:0000256" key="10">
    <source>
        <dbReference type="ARBA" id="ARBA00023127"/>
    </source>
</evidence>
<evidence type="ECO:0000256" key="12">
    <source>
        <dbReference type="ARBA" id="ARBA00023306"/>
    </source>
</evidence>
<reference evidence="18" key="3">
    <citation type="submission" date="2015-04" db="UniProtKB">
        <authorList>
            <consortium name="EnsemblPlants"/>
        </authorList>
    </citation>
    <scope>IDENTIFICATION</scope>
</reference>
<comment type="cofactor">
    <cofactor evidence="1">
        <name>Mn(2+)</name>
        <dbReference type="ChEBI" id="CHEBI:29035"/>
    </cofactor>
</comment>
<keyword evidence="5" id="KW-0132">Cell division</keyword>
<evidence type="ECO:0000256" key="3">
    <source>
        <dbReference type="ARBA" id="ARBA00006702"/>
    </source>
</evidence>